<feature type="compositionally biased region" description="Polar residues" evidence="1">
    <location>
        <begin position="745"/>
        <end position="755"/>
    </location>
</feature>
<evidence type="ECO:0000313" key="2">
    <source>
        <dbReference type="EMBL" id="KAF9620105.1"/>
    </source>
</evidence>
<gene>
    <name evidence="2" type="ORF">IFM89_010755</name>
</gene>
<feature type="compositionally biased region" description="Polar residues" evidence="1">
    <location>
        <begin position="575"/>
        <end position="584"/>
    </location>
</feature>
<feature type="compositionally biased region" description="Basic residues" evidence="1">
    <location>
        <begin position="356"/>
        <end position="365"/>
    </location>
</feature>
<feature type="non-terminal residue" evidence="2">
    <location>
        <position position="1455"/>
    </location>
</feature>
<feature type="region of interest" description="Disordered" evidence="1">
    <location>
        <begin position="491"/>
        <end position="511"/>
    </location>
</feature>
<reference evidence="2 3" key="1">
    <citation type="submission" date="2020-10" db="EMBL/GenBank/DDBJ databases">
        <title>The Coptis chinensis genome and diversification of protoberbering-type alkaloids.</title>
        <authorList>
            <person name="Wang B."/>
            <person name="Shu S."/>
            <person name="Song C."/>
            <person name="Liu Y."/>
        </authorList>
    </citation>
    <scope>NUCLEOTIDE SEQUENCE [LARGE SCALE GENOMIC DNA]</scope>
    <source>
        <strain evidence="2">HL-2020</strain>
        <tissue evidence="2">Leaf</tissue>
    </source>
</reference>
<dbReference type="PANTHER" id="PTHR22715:SF1">
    <property type="entry name" value="DNA BINDING PROTEIN"/>
    <property type="match status" value="1"/>
</dbReference>
<feature type="region of interest" description="Disordered" evidence="1">
    <location>
        <begin position="641"/>
        <end position="670"/>
    </location>
</feature>
<dbReference type="EMBL" id="JADFTS010000002">
    <property type="protein sequence ID" value="KAF9620105.1"/>
    <property type="molecule type" value="Genomic_DNA"/>
</dbReference>
<feature type="region of interest" description="Disordered" evidence="1">
    <location>
        <begin position="570"/>
        <end position="590"/>
    </location>
</feature>
<feature type="region of interest" description="Disordered" evidence="1">
    <location>
        <begin position="722"/>
        <end position="755"/>
    </location>
</feature>
<evidence type="ECO:0000313" key="3">
    <source>
        <dbReference type="Proteomes" id="UP000631114"/>
    </source>
</evidence>
<protein>
    <submittedName>
        <fullName evidence="2">Uncharacterized protein</fullName>
    </submittedName>
</protein>
<dbReference type="GO" id="GO:0051726">
    <property type="term" value="P:regulation of cell cycle"/>
    <property type="evidence" value="ECO:0007669"/>
    <property type="project" value="TreeGrafter"/>
</dbReference>
<feature type="compositionally biased region" description="Basic and acidic residues" evidence="1">
    <location>
        <begin position="499"/>
        <end position="511"/>
    </location>
</feature>
<feature type="region of interest" description="Disordered" evidence="1">
    <location>
        <begin position="356"/>
        <end position="378"/>
    </location>
</feature>
<comment type="caution">
    <text evidence="2">The sequence shown here is derived from an EMBL/GenBank/DDBJ whole genome shotgun (WGS) entry which is preliminary data.</text>
</comment>
<dbReference type="PANTHER" id="PTHR22715">
    <property type="entry name" value="TRANSFORMING GROWTH FACTOR BETA REGULATED GENE 1"/>
    <property type="match status" value="1"/>
</dbReference>
<name>A0A835IJH5_9MAGN</name>
<organism evidence="2 3">
    <name type="scientific">Coptis chinensis</name>
    <dbReference type="NCBI Taxonomy" id="261450"/>
    <lineage>
        <taxon>Eukaryota</taxon>
        <taxon>Viridiplantae</taxon>
        <taxon>Streptophyta</taxon>
        <taxon>Embryophyta</taxon>
        <taxon>Tracheophyta</taxon>
        <taxon>Spermatophyta</taxon>
        <taxon>Magnoliopsida</taxon>
        <taxon>Ranunculales</taxon>
        <taxon>Ranunculaceae</taxon>
        <taxon>Coptidoideae</taxon>
        <taxon>Coptis</taxon>
    </lineage>
</organism>
<keyword evidence="3" id="KW-1185">Reference proteome</keyword>
<proteinExistence type="predicted"/>
<evidence type="ECO:0000256" key="1">
    <source>
        <dbReference type="SAM" id="MobiDB-lite"/>
    </source>
</evidence>
<dbReference type="OrthoDB" id="1928087at2759"/>
<accession>A0A835IJH5</accession>
<dbReference type="InterPro" id="IPR040092">
    <property type="entry name" value="TBRG1"/>
</dbReference>
<sequence length="1455" mass="161004">MDCTVCVAQECPKLEQAISIQQILGISRSADEVETLQEISWKRYACGMPIILFLISLGMCKKCGDLRVIACSRCKGSSLVKSNALNFSLVDDIFQSLGAQKTNEGSIACSNCQGTKNCYHLLSHHQRNNFSTKLQSFGVVVKSFASRKSVKKSKKDGKLTTSRTKKVEDSAVVDKSSARDDLLVGQSNGVLLNDNLVGKNLISSTPREVVLQAYNVTSGLILALGLVIRQVSQIAFIEGLPVVDCSSEVSFIFETWHLELIIGLVVLISSSRYLLLQMWPDFAESSEAANQQIFGFRNALVQRLLRDLVSNVNGNTEKNLSSTSLCNEACIIEPDDQFPESCTRPDLLPFLIKPQSTRKKSRKHNTATTHAASGPERKQLQAHNVSDNAEFSITRKENQKNHTGEDCQVDIKVNSLSLAVKLNGAVEVANNSFSIKDDSDLESLRFANSLKEDVALSQERKLVGSEDHRCTSPVTGLSKEEEHIDTLLAADTLGSNSSEADKDETGKTSSREFKSVKTLDLYVPDSLDILQDNVSDSALKHKKASPCQIKNEQDAPGLVFSEDMVRSSPLENEVDTYTPNGNSERSNDDSAEQDFANSMMTLLLPQALPLLKKTSGRKRKKVRTSESSFSNGDVRLNLATTKSSEESHGMHTYNKLSSGEPKTGTCAEGSLKDREGQTHCLSTAPCFESENLENIKSVIPDSLEDTSYQTPSGSAANKIHLKEKSENQNDQTILPGPPKDFPSSEPASLRQTNNLPIQVENTPNCAIPNLRLADDLPCSGSAHGVKVASFTADTEHFEKVLPATKGIENIKKGRSNNEFIQYHCRNRSTGKKLQNSSRDVKDVNPIVSGNSVYTSEKEVDVIKTSDSRMGKISTSMEMPDLHPTSKFRGPLSESIVCRNPKDGCVPEAETSLTTEVDQVCASADSSTRKISLWDESKLDEQYQVLSMEICAPRSTGMISQVQAVDDHAAEDKEIKDVDDDQADANIDSSDSSLLFQERERSFFSNDNVHGPDKNAVDLGFHPQLMSVTSSHQDSVNLLSHIELNQKHLLPNQHTSPKTEFNRTSDNFVELVGCYVQPAPILSVVLSTQGDDIHISVLCGILANRVRTIFIYKVPLRDPRKGYPVFLGYTSIMLPSSKYTFCGEVSYETTLHRKVCVCLCVFSNCLLQRYSRSPYQFIYLQAVFPLCRLLLGSSRCNSLQMDNALFPRTVSRCYSAEPFVCVLRDRSIHCSCSLCTTVCFDENAIQIIHVKLGYVSLVAKLKTDDSVLSILVCEPSHLVALEKNGRLQVWAMNSTWSDRVEEFILPTVDHMFPCIMEIKRIPNYPSLIIGHNGFGDFGLWYALCCIRCSYLNLHMLSSLTIITALAAGVPWSFWTATSFWARLGATIDNIDLKDDISKKIGMPALDMHVAWLHSGEKKDMYTDSDYLEMWANIETDEKGFAHLFVVLDGVEIVEPV</sequence>
<dbReference type="GO" id="GO:0005634">
    <property type="term" value="C:nucleus"/>
    <property type="evidence" value="ECO:0007669"/>
    <property type="project" value="TreeGrafter"/>
</dbReference>
<dbReference type="Proteomes" id="UP000631114">
    <property type="component" value="Unassembled WGS sequence"/>
</dbReference>